<dbReference type="AlphaFoldDB" id="A0A5C3KL64"/>
<dbReference type="Pfam" id="PF20151">
    <property type="entry name" value="DUF6533"/>
    <property type="match status" value="1"/>
</dbReference>
<feature type="transmembrane region" description="Helical" evidence="1">
    <location>
        <begin position="122"/>
        <end position="141"/>
    </location>
</feature>
<dbReference type="STRING" id="230819.A0A5C3KL64"/>
<dbReference type="Proteomes" id="UP000307440">
    <property type="component" value="Unassembled WGS sequence"/>
</dbReference>
<dbReference type="InterPro" id="IPR045340">
    <property type="entry name" value="DUF6533"/>
</dbReference>
<name>A0A5C3KL64_COPMA</name>
<feature type="transmembrane region" description="Helical" evidence="1">
    <location>
        <begin position="173"/>
        <end position="196"/>
    </location>
</feature>
<keyword evidence="1" id="KW-0812">Transmembrane</keyword>
<evidence type="ECO:0000259" key="2">
    <source>
        <dbReference type="Pfam" id="PF20151"/>
    </source>
</evidence>
<feature type="transmembrane region" description="Helical" evidence="1">
    <location>
        <begin position="90"/>
        <end position="110"/>
    </location>
</feature>
<organism evidence="3 4">
    <name type="scientific">Coprinopsis marcescibilis</name>
    <name type="common">Agaric fungus</name>
    <name type="synonym">Psathyrella marcescibilis</name>
    <dbReference type="NCBI Taxonomy" id="230819"/>
    <lineage>
        <taxon>Eukaryota</taxon>
        <taxon>Fungi</taxon>
        <taxon>Dikarya</taxon>
        <taxon>Basidiomycota</taxon>
        <taxon>Agaricomycotina</taxon>
        <taxon>Agaricomycetes</taxon>
        <taxon>Agaricomycetidae</taxon>
        <taxon>Agaricales</taxon>
        <taxon>Agaricineae</taxon>
        <taxon>Psathyrellaceae</taxon>
        <taxon>Coprinopsis</taxon>
    </lineage>
</organism>
<sequence>MDRLLRQFATLIQGAHHKRALDSVQVSLLVLLIIDYLQTVNLEVKYIWKAQRSFVRTMFLLARYTFLVTGPISIWFSFAKLSAKACHTAFSLACFSTLTMVLFAEAILFIRVYAISGRSKFMLGYLIFHFTAAQVAKYTLLAKSLSTVKFMETVVPRALNCLPEMEDFGGGRAYMSAVFGLSAASEVVIFLIMCWFALRKFRDCGSDLYTIFFRDGVVYFVCLTAISITNMFMNLFAATIINLMFASFQAVASLILSTRMILQLRQASQMEVVIKGSKGLPPRSEESAPQSLGSMRFMPWRKSGLDESWGSGSGQLHA</sequence>
<feature type="domain" description="DUF6533" evidence="2">
    <location>
        <begin position="24"/>
        <end position="67"/>
    </location>
</feature>
<evidence type="ECO:0000256" key="1">
    <source>
        <dbReference type="SAM" id="Phobius"/>
    </source>
</evidence>
<dbReference type="OrthoDB" id="3349377at2759"/>
<dbReference type="EMBL" id="ML210291">
    <property type="protein sequence ID" value="TFK20697.1"/>
    <property type="molecule type" value="Genomic_DNA"/>
</dbReference>
<reference evidence="3 4" key="1">
    <citation type="journal article" date="2019" name="Nat. Ecol. Evol.">
        <title>Megaphylogeny resolves global patterns of mushroom evolution.</title>
        <authorList>
            <person name="Varga T."/>
            <person name="Krizsan K."/>
            <person name="Foldi C."/>
            <person name="Dima B."/>
            <person name="Sanchez-Garcia M."/>
            <person name="Sanchez-Ramirez S."/>
            <person name="Szollosi G.J."/>
            <person name="Szarkandi J.G."/>
            <person name="Papp V."/>
            <person name="Albert L."/>
            <person name="Andreopoulos W."/>
            <person name="Angelini C."/>
            <person name="Antonin V."/>
            <person name="Barry K.W."/>
            <person name="Bougher N.L."/>
            <person name="Buchanan P."/>
            <person name="Buyck B."/>
            <person name="Bense V."/>
            <person name="Catcheside P."/>
            <person name="Chovatia M."/>
            <person name="Cooper J."/>
            <person name="Damon W."/>
            <person name="Desjardin D."/>
            <person name="Finy P."/>
            <person name="Geml J."/>
            <person name="Haridas S."/>
            <person name="Hughes K."/>
            <person name="Justo A."/>
            <person name="Karasinski D."/>
            <person name="Kautmanova I."/>
            <person name="Kiss B."/>
            <person name="Kocsube S."/>
            <person name="Kotiranta H."/>
            <person name="LaButti K.M."/>
            <person name="Lechner B.E."/>
            <person name="Liimatainen K."/>
            <person name="Lipzen A."/>
            <person name="Lukacs Z."/>
            <person name="Mihaltcheva S."/>
            <person name="Morgado L.N."/>
            <person name="Niskanen T."/>
            <person name="Noordeloos M.E."/>
            <person name="Ohm R.A."/>
            <person name="Ortiz-Santana B."/>
            <person name="Ovrebo C."/>
            <person name="Racz N."/>
            <person name="Riley R."/>
            <person name="Savchenko A."/>
            <person name="Shiryaev A."/>
            <person name="Soop K."/>
            <person name="Spirin V."/>
            <person name="Szebenyi C."/>
            <person name="Tomsovsky M."/>
            <person name="Tulloss R.E."/>
            <person name="Uehling J."/>
            <person name="Grigoriev I.V."/>
            <person name="Vagvolgyi C."/>
            <person name="Papp T."/>
            <person name="Martin F.M."/>
            <person name="Miettinen O."/>
            <person name="Hibbett D.S."/>
            <person name="Nagy L.G."/>
        </authorList>
    </citation>
    <scope>NUCLEOTIDE SEQUENCE [LARGE SCALE GENOMIC DNA]</scope>
    <source>
        <strain evidence="3 4">CBS 121175</strain>
    </source>
</reference>
<evidence type="ECO:0000313" key="3">
    <source>
        <dbReference type="EMBL" id="TFK20697.1"/>
    </source>
</evidence>
<keyword evidence="4" id="KW-1185">Reference proteome</keyword>
<proteinExistence type="predicted"/>
<feature type="transmembrane region" description="Helical" evidence="1">
    <location>
        <begin position="58"/>
        <end position="78"/>
    </location>
</feature>
<accession>A0A5C3KL64</accession>
<evidence type="ECO:0000313" key="4">
    <source>
        <dbReference type="Proteomes" id="UP000307440"/>
    </source>
</evidence>
<feature type="transmembrane region" description="Helical" evidence="1">
    <location>
        <begin position="235"/>
        <end position="256"/>
    </location>
</feature>
<feature type="transmembrane region" description="Helical" evidence="1">
    <location>
        <begin position="208"/>
        <end position="229"/>
    </location>
</feature>
<protein>
    <recommendedName>
        <fullName evidence="2">DUF6533 domain-containing protein</fullName>
    </recommendedName>
</protein>
<keyword evidence="1" id="KW-0472">Membrane</keyword>
<keyword evidence="1" id="KW-1133">Transmembrane helix</keyword>
<gene>
    <name evidence="3" type="ORF">FA15DRAFT_759217</name>
</gene>